<dbReference type="RefSeq" id="WP_343888944.1">
    <property type="nucleotide sequence ID" value="NZ_BAAAEH010000014.1"/>
</dbReference>
<feature type="transmembrane region" description="Helical" evidence="1">
    <location>
        <begin position="48"/>
        <end position="68"/>
    </location>
</feature>
<comment type="caution">
    <text evidence="2">The sequence shown here is derived from an EMBL/GenBank/DDBJ whole genome shotgun (WGS) entry which is preliminary data.</text>
</comment>
<feature type="transmembrane region" description="Helical" evidence="1">
    <location>
        <begin position="75"/>
        <end position="95"/>
    </location>
</feature>
<keyword evidence="1" id="KW-0812">Transmembrane</keyword>
<feature type="transmembrane region" description="Helical" evidence="1">
    <location>
        <begin position="101"/>
        <end position="123"/>
    </location>
</feature>
<keyword evidence="1" id="KW-0472">Membrane</keyword>
<dbReference type="Proteomes" id="UP001419910">
    <property type="component" value="Unassembled WGS sequence"/>
</dbReference>
<sequence>MMRNLVRALVALVGLFNLAIGLGFLLDPALLGAKFFLSPAGIQGLATIRADFPAFFLTGGAFALYGAWRGLAGPLLYPLVMLATALTGRFISLAVDGVSPTAFPPMAVEAGMIIVLLIGRSALTPRR</sequence>
<evidence type="ECO:0000313" key="3">
    <source>
        <dbReference type="Proteomes" id="UP001419910"/>
    </source>
</evidence>
<dbReference type="EMBL" id="JBDIME010000014">
    <property type="protein sequence ID" value="MEN2791149.1"/>
    <property type="molecule type" value="Genomic_DNA"/>
</dbReference>
<protein>
    <recommendedName>
        <fullName evidence="4">DUF4345 domain-containing protein</fullName>
    </recommendedName>
</protein>
<organism evidence="2 3">
    <name type="scientific">Sphingomonas oligophenolica</name>
    <dbReference type="NCBI Taxonomy" id="301154"/>
    <lineage>
        <taxon>Bacteria</taxon>
        <taxon>Pseudomonadati</taxon>
        <taxon>Pseudomonadota</taxon>
        <taxon>Alphaproteobacteria</taxon>
        <taxon>Sphingomonadales</taxon>
        <taxon>Sphingomonadaceae</taxon>
        <taxon>Sphingomonas</taxon>
    </lineage>
</organism>
<proteinExistence type="predicted"/>
<evidence type="ECO:0000313" key="2">
    <source>
        <dbReference type="EMBL" id="MEN2791149.1"/>
    </source>
</evidence>
<keyword evidence="1" id="KW-1133">Transmembrane helix</keyword>
<name>A0ABU9Y5S6_9SPHN</name>
<keyword evidence="3" id="KW-1185">Reference proteome</keyword>
<reference evidence="2 3" key="1">
    <citation type="submission" date="2024-05" db="EMBL/GenBank/DDBJ databases">
        <authorList>
            <person name="Liu Q."/>
            <person name="Xin Y.-H."/>
        </authorList>
    </citation>
    <scope>NUCLEOTIDE SEQUENCE [LARGE SCALE GENOMIC DNA]</scope>
    <source>
        <strain evidence="2 3">CGMCC 1.10181</strain>
    </source>
</reference>
<evidence type="ECO:0008006" key="4">
    <source>
        <dbReference type="Google" id="ProtNLM"/>
    </source>
</evidence>
<evidence type="ECO:0000256" key="1">
    <source>
        <dbReference type="SAM" id="Phobius"/>
    </source>
</evidence>
<accession>A0ABU9Y5S6</accession>
<gene>
    <name evidence="2" type="ORF">ABC974_16055</name>
</gene>